<gene>
    <name evidence="2" type="ordered locus">Os01g0113325</name>
    <name evidence="2" type="ORF">OSNPB_010113325</name>
</gene>
<reference evidence="2 3" key="3">
    <citation type="journal article" date="2013" name="Rice">
        <title>Improvement of the Oryza sativa Nipponbare reference genome using next generation sequence and optical map data.</title>
        <authorList>
            <person name="Kawahara Y."/>
            <person name="de la Bastide M."/>
            <person name="Hamilton J.P."/>
            <person name="Kanamori H."/>
            <person name="McCombie W.R."/>
            <person name="Ouyang S."/>
            <person name="Schwartz D.C."/>
            <person name="Tanaka T."/>
            <person name="Wu J."/>
            <person name="Zhou S."/>
            <person name="Childs K.L."/>
            <person name="Davidson R.M."/>
            <person name="Lin H."/>
            <person name="Quesada-Ocampo L."/>
            <person name="Vaillancourt B."/>
            <person name="Sakai H."/>
            <person name="Lee S.S."/>
            <person name="Kim J."/>
            <person name="Numa H."/>
            <person name="Itoh T."/>
            <person name="Buell C.R."/>
            <person name="Matsumoto T."/>
        </authorList>
    </citation>
    <scope>NUCLEOTIDE SEQUENCE [LARGE SCALE GENOMIC DNA]</scope>
    <source>
        <strain evidence="3">cv. Nipponbare</strain>
    </source>
</reference>
<feature type="compositionally biased region" description="Basic and acidic residues" evidence="1">
    <location>
        <begin position="10"/>
        <end position="21"/>
    </location>
</feature>
<evidence type="ECO:0000313" key="3">
    <source>
        <dbReference type="Proteomes" id="UP000059680"/>
    </source>
</evidence>
<feature type="region of interest" description="Disordered" evidence="1">
    <location>
        <begin position="1"/>
        <end position="22"/>
    </location>
</feature>
<reference evidence="2 3" key="2">
    <citation type="journal article" date="2013" name="Plant Cell Physiol.">
        <title>Rice Annotation Project Database (RAP-DB): an integrative and interactive database for rice genomics.</title>
        <authorList>
            <person name="Sakai H."/>
            <person name="Lee S.S."/>
            <person name="Tanaka T."/>
            <person name="Numa H."/>
            <person name="Kim J."/>
            <person name="Kawahara Y."/>
            <person name="Wakimoto H."/>
            <person name="Yang C.C."/>
            <person name="Iwamoto M."/>
            <person name="Abe T."/>
            <person name="Yamada Y."/>
            <person name="Muto A."/>
            <person name="Inokuchi H."/>
            <person name="Ikemura T."/>
            <person name="Matsumoto T."/>
            <person name="Sasaki T."/>
            <person name="Itoh T."/>
        </authorList>
    </citation>
    <scope>NUCLEOTIDE SEQUENCE [LARGE SCALE GENOMIC DNA]</scope>
    <source>
        <strain evidence="3">cv. Nipponbare</strain>
    </source>
</reference>
<dbReference type="Proteomes" id="UP000059680">
    <property type="component" value="Chromosome 1"/>
</dbReference>
<dbReference type="InParanoid" id="A0A0P0UXM8"/>
<name>A0A0P0UXM8_ORYSJ</name>
<evidence type="ECO:0000256" key="1">
    <source>
        <dbReference type="SAM" id="MobiDB-lite"/>
    </source>
</evidence>
<reference evidence="3" key="1">
    <citation type="journal article" date="2005" name="Nature">
        <title>The map-based sequence of the rice genome.</title>
        <authorList>
            <consortium name="International rice genome sequencing project (IRGSP)"/>
            <person name="Matsumoto T."/>
            <person name="Wu J."/>
            <person name="Kanamori H."/>
            <person name="Katayose Y."/>
            <person name="Fujisawa M."/>
            <person name="Namiki N."/>
            <person name="Mizuno H."/>
            <person name="Yamamoto K."/>
            <person name="Antonio B.A."/>
            <person name="Baba T."/>
            <person name="Sakata K."/>
            <person name="Nagamura Y."/>
            <person name="Aoki H."/>
            <person name="Arikawa K."/>
            <person name="Arita K."/>
            <person name="Bito T."/>
            <person name="Chiden Y."/>
            <person name="Fujitsuka N."/>
            <person name="Fukunaka R."/>
            <person name="Hamada M."/>
            <person name="Harada C."/>
            <person name="Hayashi A."/>
            <person name="Hijishita S."/>
            <person name="Honda M."/>
            <person name="Hosokawa S."/>
            <person name="Ichikawa Y."/>
            <person name="Idonuma A."/>
            <person name="Iijima M."/>
            <person name="Ikeda M."/>
            <person name="Ikeno M."/>
            <person name="Ito K."/>
            <person name="Ito S."/>
            <person name="Ito T."/>
            <person name="Ito Y."/>
            <person name="Ito Y."/>
            <person name="Iwabuchi A."/>
            <person name="Kamiya K."/>
            <person name="Karasawa W."/>
            <person name="Kurita K."/>
            <person name="Katagiri S."/>
            <person name="Kikuta A."/>
            <person name="Kobayashi H."/>
            <person name="Kobayashi N."/>
            <person name="Machita K."/>
            <person name="Maehara T."/>
            <person name="Masukawa M."/>
            <person name="Mizubayashi T."/>
            <person name="Mukai Y."/>
            <person name="Nagasaki H."/>
            <person name="Nagata Y."/>
            <person name="Naito S."/>
            <person name="Nakashima M."/>
            <person name="Nakama Y."/>
            <person name="Nakamichi Y."/>
            <person name="Nakamura M."/>
            <person name="Meguro A."/>
            <person name="Negishi M."/>
            <person name="Ohta I."/>
            <person name="Ohta T."/>
            <person name="Okamoto M."/>
            <person name="Ono N."/>
            <person name="Saji S."/>
            <person name="Sakaguchi M."/>
            <person name="Sakai K."/>
            <person name="Shibata M."/>
            <person name="Shimokawa T."/>
            <person name="Song J."/>
            <person name="Takazaki Y."/>
            <person name="Terasawa K."/>
            <person name="Tsugane M."/>
            <person name="Tsuji K."/>
            <person name="Ueda S."/>
            <person name="Waki K."/>
            <person name="Yamagata H."/>
            <person name="Yamamoto M."/>
            <person name="Yamamoto S."/>
            <person name="Yamane H."/>
            <person name="Yoshiki S."/>
            <person name="Yoshihara R."/>
            <person name="Yukawa K."/>
            <person name="Zhong H."/>
            <person name="Yano M."/>
            <person name="Yuan Q."/>
            <person name="Ouyang S."/>
            <person name="Liu J."/>
            <person name="Jones K.M."/>
            <person name="Gansberger K."/>
            <person name="Moffat K."/>
            <person name="Hill J."/>
            <person name="Bera J."/>
            <person name="Fadrosh D."/>
            <person name="Jin S."/>
            <person name="Johri S."/>
            <person name="Kim M."/>
            <person name="Overton L."/>
            <person name="Reardon M."/>
            <person name="Tsitrin T."/>
            <person name="Vuong H."/>
            <person name="Weaver B."/>
            <person name="Ciecko A."/>
            <person name="Tallon L."/>
            <person name="Jackson J."/>
            <person name="Pai G."/>
            <person name="Aken S.V."/>
            <person name="Utterback T."/>
            <person name="Reidmuller S."/>
            <person name="Feldblyum T."/>
            <person name="Hsiao J."/>
            <person name="Zismann V."/>
            <person name="Iobst S."/>
            <person name="de Vazeille A.R."/>
            <person name="Buell C.R."/>
            <person name="Ying K."/>
            <person name="Li Y."/>
            <person name="Lu T."/>
            <person name="Huang Y."/>
            <person name="Zhao Q."/>
            <person name="Feng Q."/>
            <person name="Zhang L."/>
            <person name="Zhu J."/>
            <person name="Weng Q."/>
            <person name="Mu J."/>
            <person name="Lu Y."/>
            <person name="Fan D."/>
            <person name="Liu Y."/>
            <person name="Guan J."/>
            <person name="Zhang Y."/>
            <person name="Yu S."/>
            <person name="Liu X."/>
            <person name="Zhang Y."/>
            <person name="Hong G."/>
            <person name="Han B."/>
            <person name="Choisne N."/>
            <person name="Demange N."/>
            <person name="Orjeda G."/>
            <person name="Samain S."/>
            <person name="Cattolico L."/>
            <person name="Pelletier E."/>
            <person name="Couloux A."/>
            <person name="Segurens B."/>
            <person name="Wincker P."/>
            <person name="D'Hont A."/>
            <person name="Scarpelli C."/>
            <person name="Weissenbach J."/>
            <person name="Salanoubat M."/>
            <person name="Quetier F."/>
            <person name="Yu Y."/>
            <person name="Kim H.R."/>
            <person name="Rambo T."/>
            <person name="Currie J."/>
            <person name="Collura K."/>
            <person name="Luo M."/>
            <person name="Yang T."/>
            <person name="Ammiraju J.S.S."/>
            <person name="Engler F."/>
            <person name="Soderlund C."/>
            <person name="Wing R.A."/>
            <person name="Palmer L.E."/>
            <person name="de la Bastide M."/>
            <person name="Spiegel L."/>
            <person name="Nascimento L."/>
            <person name="Zutavern T."/>
            <person name="O'Shaughnessy A."/>
            <person name="Dike S."/>
            <person name="Dedhia N."/>
            <person name="Preston R."/>
            <person name="Balija V."/>
            <person name="McCombie W.R."/>
            <person name="Chow T."/>
            <person name="Chen H."/>
            <person name="Chung M."/>
            <person name="Chen C."/>
            <person name="Shaw J."/>
            <person name="Wu H."/>
            <person name="Hsiao K."/>
            <person name="Chao Y."/>
            <person name="Chu M."/>
            <person name="Cheng C."/>
            <person name="Hour A."/>
            <person name="Lee P."/>
            <person name="Lin S."/>
            <person name="Lin Y."/>
            <person name="Liou J."/>
            <person name="Liu S."/>
            <person name="Hsing Y."/>
            <person name="Raghuvanshi S."/>
            <person name="Mohanty A."/>
            <person name="Bharti A.K."/>
            <person name="Gaur A."/>
            <person name="Gupta V."/>
            <person name="Kumar D."/>
            <person name="Ravi V."/>
            <person name="Vij S."/>
            <person name="Kapur A."/>
            <person name="Khurana P."/>
            <person name="Khurana P."/>
            <person name="Khurana J.P."/>
            <person name="Tyagi A.K."/>
            <person name="Gaikwad K."/>
            <person name="Singh A."/>
            <person name="Dalal V."/>
            <person name="Srivastava S."/>
            <person name="Dixit A."/>
            <person name="Pal A.K."/>
            <person name="Ghazi I.A."/>
            <person name="Yadav M."/>
            <person name="Pandit A."/>
            <person name="Bhargava A."/>
            <person name="Sureshbabu K."/>
            <person name="Batra K."/>
            <person name="Sharma T.R."/>
            <person name="Mohapatra T."/>
            <person name="Singh N.K."/>
            <person name="Messing J."/>
            <person name="Nelson A.B."/>
            <person name="Fuks G."/>
            <person name="Kavchok S."/>
            <person name="Keizer G."/>
            <person name="Linton E."/>
            <person name="Llaca V."/>
            <person name="Song R."/>
            <person name="Tanyolac B."/>
            <person name="Young S."/>
            <person name="Ho-Il K."/>
            <person name="Hahn J.H."/>
            <person name="Sangsakoo G."/>
            <person name="Vanavichit A."/>
            <person name="de Mattos Luiz.A.T."/>
            <person name="Zimmer P.D."/>
            <person name="Malone G."/>
            <person name="Dellagostin O."/>
            <person name="de Oliveira A.C."/>
            <person name="Bevan M."/>
            <person name="Bancroft I."/>
            <person name="Minx P."/>
            <person name="Cordum H."/>
            <person name="Wilson R."/>
            <person name="Cheng Z."/>
            <person name="Jin W."/>
            <person name="Jiang J."/>
            <person name="Leong S.A."/>
            <person name="Iwama H."/>
            <person name="Gojobori T."/>
            <person name="Itoh T."/>
            <person name="Niimura Y."/>
            <person name="Fujii Y."/>
            <person name="Habara T."/>
            <person name="Sakai H."/>
            <person name="Sato Y."/>
            <person name="Wilson G."/>
            <person name="Kumar K."/>
            <person name="McCouch S."/>
            <person name="Juretic N."/>
            <person name="Hoen D."/>
            <person name="Wright S."/>
            <person name="Bruskiewich R."/>
            <person name="Bureau T."/>
            <person name="Miyao A."/>
            <person name="Hirochika H."/>
            <person name="Nishikawa T."/>
            <person name="Kadowaki K."/>
            <person name="Sugiura M."/>
            <person name="Burr B."/>
            <person name="Sasaki T."/>
        </authorList>
    </citation>
    <scope>NUCLEOTIDE SEQUENCE [LARGE SCALE GENOMIC DNA]</scope>
    <source>
        <strain evidence="3">cv. Nipponbare</strain>
    </source>
</reference>
<dbReference type="AlphaFoldDB" id="A0A0P0UXM8"/>
<dbReference type="Gramene" id="Os01t0113325-00">
    <property type="protein sequence ID" value="Os01t0113325-00"/>
    <property type="gene ID" value="Os01g0113325"/>
</dbReference>
<dbReference type="EMBL" id="AP014957">
    <property type="protein sequence ID" value="BAS70040.1"/>
    <property type="molecule type" value="Genomic_DNA"/>
</dbReference>
<sequence>MKNCSNHPSQRCDHPHQRKVSEVPAGYQDHQIRASPQPRSSKAVQLVSSECTRTQQCTTSFLPSGYQYPLKSRSLLVELGNHTPKLGNKDGLSWMYAAPCSSYHQQCPAITSQSCKHQPCMKWCQSFEISSQERCTLSFPVQHSPAPSCRPLGIAWPAQSRRLLE</sequence>
<proteinExistence type="predicted"/>
<dbReference type="PaxDb" id="39947-A0A0P0UXM8"/>
<organism evidence="2 3">
    <name type="scientific">Oryza sativa subsp. japonica</name>
    <name type="common">Rice</name>
    <dbReference type="NCBI Taxonomy" id="39947"/>
    <lineage>
        <taxon>Eukaryota</taxon>
        <taxon>Viridiplantae</taxon>
        <taxon>Streptophyta</taxon>
        <taxon>Embryophyta</taxon>
        <taxon>Tracheophyta</taxon>
        <taxon>Spermatophyta</taxon>
        <taxon>Magnoliopsida</taxon>
        <taxon>Liliopsida</taxon>
        <taxon>Poales</taxon>
        <taxon>Poaceae</taxon>
        <taxon>BOP clade</taxon>
        <taxon>Oryzoideae</taxon>
        <taxon>Oryzeae</taxon>
        <taxon>Oryzinae</taxon>
        <taxon>Oryza</taxon>
        <taxon>Oryza sativa</taxon>
    </lineage>
</organism>
<accession>A0A0P0UXM8</accession>
<evidence type="ECO:0000313" key="2">
    <source>
        <dbReference type="EMBL" id="BAS70040.1"/>
    </source>
</evidence>
<keyword evidence="3" id="KW-1185">Reference proteome</keyword>
<protein>
    <submittedName>
        <fullName evidence="2">Os01g0113325 protein</fullName>
    </submittedName>
</protein>